<evidence type="ECO:0000256" key="2">
    <source>
        <dbReference type="ARBA" id="ARBA00004123"/>
    </source>
</evidence>
<dbReference type="GO" id="GO:0006611">
    <property type="term" value="P:protein export from nucleus"/>
    <property type="evidence" value="ECO:0007669"/>
    <property type="project" value="TreeGrafter"/>
</dbReference>
<evidence type="ECO:0000256" key="10">
    <source>
        <dbReference type="ARBA" id="ARBA00031932"/>
    </source>
</evidence>
<feature type="coiled-coil region" evidence="11">
    <location>
        <begin position="457"/>
        <end position="619"/>
    </location>
</feature>
<feature type="coiled-coil region" evidence="11">
    <location>
        <begin position="663"/>
        <end position="712"/>
    </location>
</feature>
<sequence>MDRHNIGEEKLIAPTDFMPSTGSRQVQEDLVPPSHFASCFPSTGANRGVQIQGAPPTPISWMNPRVPTVTLPAADRSAANPWLAITQAQREILELRKENQKIMMLQGDNIRGRVSVEQSSDLRARSAERSEQWSRWDSEWHLEAQKHKTESERLKGQVEVLKESARRHREEMRDRDSTVSRQSHELEEMREELCKAKSELTQLREELVHSNAQKDKISSRLERVTRESAEEIAMLCRDVERSKEEAQELAIRAEMTRLQAEEEAKQQTYKLSEQLEDMQRKQELELQQLSDSHSAKLDAARQTNTELQDRLQSMTSEMLQLKSTLMAVSTERDGLKDHLSKMGQAFETQSVTLHSLRNYIGQVAPENGEKEQLNDAVKKLNKEKAALQKTTELLTVRLTSLNEILTLQEEKIVKKTSTDPLMKNRSEGLQVLQLWREKVFKLCVQLRTKDIELRGEKDKLLAKVAFMEQQLQQEQHRANVLQHGLDDKVAELDLGKVEMETLKQELAQVQKENFQLKSKSQKVEAQLKSLTETAQRCSLAFANKVAEMDAAQSRLNAFTQRLTFANRRVETIQGLLMRRAALQKVQQASKLTEQASDSIANLRTELSLVCEERDKLTQELKRTPELIEKTLVDLREQYEGKLKQQQQDLEQRCMEVRLAVAGREAAEQGLQQVQAQLEESRVNLEKLCTELLIQQEQSERALQERVSEIEDRCGEKLREMEVQVSTARREHTKAVMTLRHFEREAARKQSEMTETHTKKEHQSIQPKEMCKTLPATSAEGGRTSEDKIHTTLESLATPREQQQKHSEWSCSVEAQVQLPADERLLSVLEELHTLSAAVVNSSEDSADEEEQNNLLHS</sequence>
<dbReference type="PANTHER" id="PTHR46822:SF1">
    <property type="entry name" value="COILED-COIL ALPHA-HELICAL ROD PROTEIN 1"/>
    <property type="match status" value="1"/>
</dbReference>
<evidence type="ECO:0000256" key="6">
    <source>
        <dbReference type="ARBA" id="ARBA00022490"/>
    </source>
</evidence>
<protein>
    <recommendedName>
        <fullName evidence="4">Coiled-coil alpha-helical rod protein 1</fullName>
    </recommendedName>
    <alternativeName>
        <fullName evidence="10">Alpha-helical coiled-coil rod protein</fullName>
    </alternativeName>
</protein>
<feature type="coiled-coil region" evidence="11">
    <location>
        <begin position="239"/>
        <end position="324"/>
    </location>
</feature>
<evidence type="ECO:0000313" key="14">
    <source>
        <dbReference type="RefSeq" id="XP_029030345.3"/>
    </source>
</evidence>
<evidence type="ECO:0000313" key="13">
    <source>
        <dbReference type="Proteomes" id="UP000515150"/>
    </source>
</evidence>
<feature type="region of interest" description="Disordered" evidence="12">
    <location>
        <begin position="163"/>
        <end position="187"/>
    </location>
</feature>
<dbReference type="PANTHER" id="PTHR46822">
    <property type="entry name" value="COILED-COIL ALPHA-HELICAL ROD PROTEIN 1"/>
    <property type="match status" value="1"/>
</dbReference>
<keyword evidence="8 11" id="KW-0175">Coiled coil</keyword>
<dbReference type="GO" id="GO:0005814">
    <property type="term" value="C:centriole"/>
    <property type="evidence" value="ECO:0007669"/>
    <property type="project" value="TreeGrafter"/>
</dbReference>
<dbReference type="Pfam" id="PF07111">
    <property type="entry name" value="HCR"/>
    <property type="match status" value="1"/>
</dbReference>
<dbReference type="RefSeq" id="XP_029030345.3">
    <property type="nucleotide sequence ID" value="XM_029174512.3"/>
</dbReference>
<organism evidence="13 14">
    <name type="scientific">Betta splendens</name>
    <name type="common">Siamese fighting fish</name>
    <dbReference type="NCBI Taxonomy" id="158456"/>
    <lineage>
        <taxon>Eukaryota</taxon>
        <taxon>Metazoa</taxon>
        <taxon>Chordata</taxon>
        <taxon>Craniata</taxon>
        <taxon>Vertebrata</taxon>
        <taxon>Euteleostomi</taxon>
        <taxon>Actinopterygii</taxon>
        <taxon>Neopterygii</taxon>
        <taxon>Teleostei</taxon>
        <taxon>Neoteleostei</taxon>
        <taxon>Acanthomorphata</taxon>
        <taxon>Anabantaria</taxon>
        <taxon>Anabantiformes</taxon>
        <taxon>Anabantoidei</taxon>
        <taxon>Osphronemidae</taxon>
        <taxon>Betta</taxon>
    </lineage>
</organism>
<evidence type="ECO:0000256" key="8">
    <source>
        <dbReference type="ARBA" id="ARBA00023054"/>
    </source>
</evidence>
<dbReference type="InterPro" id="IPR009800">
    <property type="entry name" value="HCR"/>
</dbReference>
<accession>A0A6P7PSJ0</accession>
<dbReference type="AlphaFoldDB" id="A0A6P7PSJ0"/>
<evidence type="ECO:0000256" key="7">
    <source>
        <dbReference type="ARBA" id="ARBA00022782"/>
    </source>
</evidence>
<evidence type="ECO:0000256" key="5">
    <source>
        <dbReference type="ARBA" id="ARBA00022473"/>
    </source>
</evidence>
<dbReference type="FunCoup" id="A0A6P7PSJ0">
    <property type="interactions" value="572"/>
</dbReference>
<keyword evidence="5" id="KW-0217">Developmental protein</keyword>
<evidence type="ECO:0000256" key="12">
    <source>
        <dbReference type="SAM" id="MobiDB-lite"/>
    </source>
</evidence>
<keyword evidence="13" id="KW-1185">Reference proteome</keyword>
<evidence type="ECO:0000256" key="1">
    <source>
        <dbReference type="ARBA" id="ARBA00003936"/>
    </source>
</evidence>
<gene>
    <name evidence="14" type="primary">cchcr1</name>
</gene>
<dbReference type="GO" id="GO:0005634">
    <property type="term" value="C:nucleus"/>
    <property type="evidence" value="ECO:0007669"/>
    <property type="project" value="UniProtKB-SubCell"/>
</dbReference>
<evidence type="ECO:0000256" key="3">
    <source>
        <dbReference type="ARBA" id="ARBA00004496"/>
    </source>
</evidence>
<dbReference type="OrthoDB" id="193258at2759"/>
<comment type="subcellular location">
    <subcellularLocation>
        <location evidence="3">Cytoplasm</location>
    </subcellularLocation>
    <subcellularLocation>
        <location evidence="2">Nucleus</location>
    </subcellularLocation>
</comment>
<keyword evidence="7" id="KW-0221">Differentiation</keyword>
<comment type="function">
    <text evidence="1">May be a regulator of keratinocyte proliferation or differentiation.</text>
</comment>
<dbReference type="GeneID" id="114869957"/>
<feature type="compositionally biased region" description="Basic and acidic residues" evidence="12">
    <location>
        <begin position="746"/>
        <end position="762"/>
    </location>
</feature>
<evidence type="ECO:0000256" key="11">
    <source>
        <dbReference type="SAM" id="Coils"/>
    </source>
</evidence>
<dbReference type="GO" id="GO:0030154">
    <property type="term" value="P:cell differentiation"/>
    <property type="evidence" value="ECO:0007669"/>
    <property type="project" value="UniProtKB-KW"/>
</dbReference>
<name>A0A6P7PSJ0_BETSP</name>
<feature type="region of interest" description="Disordered" evidence="12">
    <location>
        <begin position="746"/>
        <end position="808"/>
    </location>
</feature>
<dbReference type="InParanoid" id="A0A6P7PSJ0"/>
<keyword evidence="6" id="KW-0963">Cytoplasm</keyword>
<evidence type="ECO:0000256" key="9">
    <source>
        <dbReference type="ARBA" id="ARBA00023242"/>
    </source>
</evidence>
<dbReference type="Proteomes" id="UP000515150">
    <property type="component" value="Chromosome 14"/>
</dbReference>
<proteinExistence type="predicted"/>
<reference evidence="14" key="1">
    <citation type="submission" date="2025-08" db="UniProtKB">
        <authorList>
            <consortium name="RefSeq"/>
        </authorList>
    </citation>
    <scope>IDENTIFICATION</scope>
</reference>
<dbReference type="GO" id="GO:0005737">
    <property type="term" value="C:cytoplasm"/>
    <property type="evidence" value="ECO:0007669"/>
    <property type="project" value="UniProtKB-SubCell"/>
</dbReference>
<keyword evidence="9" id="KW-0539">Nucleus</keyword>
<dbReference type="CTD" id="54535"/>
<dbReference type="KEGG" id="bspl:114869957"/>
<feature type="coiled-coil region" evidence="11">
    <location>
        <begin position="370"/>
        <end position="397"/>
    </location>
</feature>
<evidence type="ECO:0000256" key="4">
    <source>
        <dbReference type="ARBA" id="ARBA00016468"/>
    </source>
</evidence>